<evidence type="ECO:0000313" key="2">
    <source>
        <dbReference type="EMBL" id="KAA1257394.1"/>
    </source>
</evidence>
<evidence type="ECO:0000313" key="3">
    <source>
        <dbReference type="Proteomes" id="UP000322699"/>
    </source>
</evidence>
<proteinExistence type="predicted"/>
<protein>
    <submittedName>
        <fullName evidence="2">Uncharacterized protein</fullName>
    </submittedName>
</protein>
<gene>
    <name evidence="2" type="ORF">LF1_52430</name>
</gene>
<keyword evidence="3" id="KW-1185">Reference proteome</keyword>
<organism evidence="2 3">
    <name type="scientific">Rubripirellula obstinata</name>
    <dbReference type="NCBI Taxonomy" id="406547"/>
    <lineage>
        <taxon>Bacteria</taxon>
        <taxon>Pseudomonadati</taxon>
        <taxon>Planctomycetota</taxon>
        <taxon>Planctomycetia</taxon>
        <taxon>Pirellulales</taxon>
        <taxon>Pirellulaceae</taxon>
        <taxon>Rubripirellula</taxon>
    </lineage>
</organism>
<dbReference type="EMBL" id="VRLW01000002">
    <property type="protein sequence ID" value="KAA1257394.1"/>
    <property type="molecule type" value="Genomic_DNA"/>
</dbReference>
<name>A0A5B1CDF2_9BACT</name>
<comment type="caution">
    <text evidence="2">The sequence shown here is derived from an EMBL/GenBank/DDBJ whole genome shotgun (WGS) entry which is preliminary data.</text>
</comment>
<dbReference type="Proteomes" id="UP000322699">
    <property type="component" value="Unassembled WGS sequence"/>
</dbReference>
<sequence>MLDGALVHRLECSVGISAKASSGMAAGASKVAVSKRTVCRRWDALKKWEKIPSATFRSLGGGEAGKNVQVHNPEAGEAVLGRVDSSRTAKR</sequence>
<evidence type="ECO:0000256" key="1">
    <source>
        <dbReference type="SAM" id="MobiDB-lite"/>
    </source>
</evidence>
<accession>A0A5B1CDF2</accession>
<reference evidence="2 3" key="1">
    <citation type="submission" date="2019-08" db="EMBL/GenBank/DDBJ databases">
        <title>Deep-cultivation of Planctomycetes and their phenomic and genomic characterization uncovers novel biology.</title>
        <authorList>
            <person name="Wiegand S."/>
            <person name="Jogler M."/>
            <person name="Boedeker C."/>
            <person name="Pinto D."/>
            <person name="Vollmers J."/>
            <person name="Rivas-Marin E."/>
            <person name="Kohn T."/>
            <person name="Peeters S.H."/>
            <person name="Heuer A."/>
            <person name="Rast P."/>
            <person name="Oberbeckmann S."/>
            <person name="Bunk B."/>
            <person name="Jeske O."/>
            <person name="Meyerdierks A."/>
            <person name="Storesund J.E."/>
            <person name="Kallscheuer N."/>
            <person name="Luecker S."/>
            <person name="Lage O.M."/>
            <person name="Pohl T."/>
            <person name="Merkel B.J."/>
            <person name="Hornburger P."/>
            <person name="Mueller R.-W."/>
            <person name="Bruemmer F."/>
            <person name="Labrenz M."/>
            <person name="Spormann A.M."/>
            <person name="Op Den Camp H."/>
            <person name="Overmann J."/>
            <person name="Amann R."/>
            <person name="Jetten M.S.M."/>
            <person name="Mascher T."/>
            <person name="Medema M.H."/>
            <person name="Devos D.P."/>
            <person name="Kaster A.-K."/>
            <person name="Ovreas L."/>
            <person name="Rohde M."/>
            <person name="Galperin M.Y."/>
            <person name="Jogler C."/>
        </authorList>
    </citation>
    <scope>NUCLEOTIDE SEQUENCE [LARGE SCALE GENOMIC DNA]</scope>
    <source>
        <strain evidence="2 3">LF1</strain>
    </source>
</reference>
<feature type="region of interest" description="Disordered" evidence="1">
    <location>
        <begin position="62"/>
        <end position="91"/>
    </location>
</feature>
<dbReference type="AlphaFoldDB" id="A0A5B1CDF2"/>